<dbReference type="EMBL" id="CP001841">
    <property type="protein sequence ID" value="AEF83104.1"/>
    <property type="molecule type" value="Genomic_DNA"/>
</dbReference>
<dbReference type="Proteomes" id="UP000009222">
    <property type="component" value="Chromosome"/>
</dbReference>
<dbReference type="PANTHER" id="PTHR43283">
    <property type="entry name" value="BETA-LACTAMASE-RELATED"/>
    <property type="match status" value="1"/>
</dbReference>
<gene>
    <name evidence="3" type="ordered locus">TREAZ_2201</name>
</gene>
<dbReference type="PANTHER" id="PTHR43283:SF7">
    <property type="entry name" value="BETA-LACTAMASE-RELATED DOMAIN-CONTAINING PROTEIN"/>
    <property type="match status" value="1"/>
</dbReference>
<dbReference type="SUPFAM" id="SSF56601">
    <property type="entry name" value="beta-lactamase/transpeptidase-like"/>
    <property type="match status" value="1"/>
</dbReference>
<sequence length="367" mass="40885">MKQAKAFSNIVFLLFVSCMSSSCLMEKPLKITFGTYAPPALGDGWEISDPVAENINSAQLDNIYRYVHNDGDLWQIRSLLVFRNNKLVAESYMKTMDDRINPGAIWSATKQFTAVLAGIAVDKGLIDINAPISMYLSQTPSSKSEITIENLLMMKSGINFDNDGFKGETSQLLREEPSNSVNFILNLSMRNSPGTSFYYNDGDPHIVSAVIQSATDKTVCGWAKEVLFDKIGMERIQWFTYKDGVTLGAFGILTTPREMAKLGQLVLNNGVWNGEQIVSAGWLSEMTSAKVPSNETGEQNIAFGYYWWRDTARDISIMRGHGGQYVFINKDKKLMVVITAEPNTQDDFQLSLHQGLALYDEINNAAN</sequence>
<dbReference type="HOGENOM" id="CLU_030169_1_2_12"/>
<organism evidence="3 4">
    <name type="scientific">Leadbettera azotonutricia (strain ATCC BAA-888 / DSM 13862 / ZAS-9)</name>
    <name type="common">Treponema azotonutricium</name>
    <dbReference type="NCBI Taxonomy" id="545695"/>
    <lineage>
        <taxon>Bacteria</taxon>
        <taxon>Pseudomonadati</taxon>
        <taxon>Spirochaetota</taxon>
        <taxon>Spirochaetia</taxon>
        <taxon>Spirochaetales</taxon>
        <taxon>Breznakiellaceae</taxon>
        <taxon>Leadbettera</taxon>
    </lineage>
</organism>
<dbReference type="PROSITE" id="PS51257">
    <property type="entry name" value="PROKAR_LIPOPROTEIN"/>
    <property type="match status" value="1"/>
</dbReference>
<reference evidence="4" key="1">
    <citation type="submission" date="2009-12" db="EMBL/GenBank/DDBJ databases">
        <title>Complete sequence of Treponema azotonutricium strain ZAS-9.</title>
        <authorList>
            <person name="Tetu S.G."/>
            <person name="Matson E."/>
            <person name="Ren Q."/>
            <person name="Seshadri R."/>
            <person name="Elbourne L."/>
            <person name="Hassan K.A."/>
            <person name="Durkin A."/>
            <person name="Radune D."/>
            <person name="Mohamoud Y."/>
            <person name="Shay R."/>
            <person name="Jin S."/>
            <person name="Zhang X."/>
            <person name="Lucey K."/>
            <person name="Ballor N.R."/>
            <person name="Ottesen E."/>
            <person name="Rosenthal R."/>
            <person name="Allen A."/>
            <person name="Leadbetter J.R."/>
            <person name="Paulsen I.T."/>
        </authorList>
    </citation>
    <scope>NUCLEOTIDE SEQUENCE [LARGE SCALE GENOMIC DNA]</scope>
    <source>
        <strain evidence="4">ATCC BAA-888 / DSM 13862 / ZAS-9</strain>
    </source>
</reference>
<reference evidence="3 4" key="2">
    <citation type="journal article" date="2011" name="ISME J.">
        <title>RNA-seq reveals cooperative metabolic interactions between two termite-gut spirochete species in co-culture.</title>
        <authorList>
            <person name="Rosenthal A.Z."/>
            <person name="Matson E.G."/>
            <person name="Eldar A."/>
            <person name="Leadbetter J.R."/>
        </authorList>
    </citation>
    <scope>NUCLEOTIDE SEQUENCE [LARGE SCALE GENOMIC DNA]</scope>
    <source>
        <strain evidence="4">ATCC BAA-888 / DSM 13862 / ZAS-9</strain>
    </source>
</reference>
<proteinExistence type="predicted"/>
<name>F5Y8Q5_LEAAZ</name>
<evidence type="ECO:0000256" key="1">
    <source>
        <dbReference type="SAM" id="SignalP"/>
    </source>
</evidence>
<evidence type="ECO:0000313" key="4">
    <source>
        <dbReference type="Proteomes" id="UP000009222"/>
    </source>
</evidence>
<evidence type="ECO:0000259" key="2">
    <source>
        <dbReference type="Pfam" id="PF00144"/>
    </source>
</evidence>
<keyword evidence="1" id="KW-0732">Signal</keyword>
<dbReference type="InterPro" id="IPR012338">
    <property type="entry name" value="Beta-lactam/transpept-like"/>
</dbReference>
<dbReference type="AlphaFoldDB" id="F5Y8Q5"/>
<dbReference type="RefSeq" id="WP_015709849.1">
    <property type="nucleotide sequence ID" value="NC_015577.1"/>
</dbReference>
<dbReference type="Gene3D" id="3.40.710.10">
    <property type="entry name" value="DD-peptidase/beta-lactamase superfamily"/>
    <property type="match status" value="1"/>
</dbReference>
<feature type="signal peptide" evidence="1">
    <location>
        <begin position="1"/>
        <end position="24"/>
    </location>
</feature>
<feature type="domain" description="Beta-lactamase-related" evidence="2">
    <location>
        <begin position="81"/>
        <end position="341"/>
    </location>
</feature>
<dbReference type="KEGG" id="taz:TREAZ_2201"/>
<evidence type="ECO:0000313" key="3">
    <source>
        <dbReference type="EMBL" id="AEF83104.1"/>
    </source>
</evidence>
<dbReference type="STRING" id="545695.TREAZ_2201"/>
<keyword evidence="4" id="KW-1185">Reference proteome</keyword>
<accession>F5Y8Q5</accession>
<dbReference type="InterPro" id="IPR050789">
    <property type="entry name" value="Diverse_Enzym_Activities"/>
</dbReference>
<protein>
    <submittedName>
        <fullName evidence="3">Beta-lactamase</fullName>
    </submittedName>
</protein>
<dbReference type="Pfam" id="PF00144">
    <property type="entry name" value="Beta-lactamase"/>
    <property type="match status" value="1"/>
</dbReference>
<feature type="chain" id="PRO_5003331537" evidence="1">
    <location>
        <begin position="25"/>
        <end position="367"/>
    </location>
</feature>
<dbReference type="MEROPS" id="S12.A23"/>
<dbReference type="InterPro" id="IPR001466">
    <property type="entry name" value="Beta-lactam-related"/>
</dbReference>
<dbReference type="eggNOG" id="COG1680">
    <property type="taxonomic scope" value="Bacteria"/>
</dbReference>
<dbReference type="InParanoid" id="F5Y8Q5"/>